<keyword evidence="2" id="KW-1133">Transmembrane helix</keyword>
<keyword evidence="2" id="KW-0472">Membrane</keyword>
<comment type="caution">
    <text evidence="4">The sequence shown here is derived from an EMBL/GenBank/DDBJ whole genome shotgun (WGS) entry which is preliminary data.</text>
</comment>
<protein>
    <submittedName>
        <fullName evidence="4">LPXTG cell wall anchor domain-containing protein</fullName>
    </submittedName>
</protein>
<keyword evidence="2" id="KW-0812">Transmembrane</keyword>
<evidence type="ECO:0000256" key="3">
    <source>
        <dbReference type="SAM" id="SignalP"/>
    </source>
</evidence>
<feature type="compositionally biased region" description="Acidic residues" evidence="1">
    <location>
        <begin position="68"/>
        <end position="84"/>
    </location>
</feature>
<feature type="compositionally biased region" description="Acidic residues" evidence="1">
    <location>
        <begin position="37"/>
        <end position="60"/>
    </location>
</feature>
<reference evidence="4" key="2">
    <citation type="submission" date="2021-04" db="EMBL/GenBank/DDBJ databases">
        <authorList>
            <person name="Gilroy R."/>
        </authorList>
    </citation>
    <scope>NUCLEOTIDE SEQUENCE</scope>
    <source>
        <strain evidence="4">ChiBcec15-3976</strain>
    </source>
</reference>
<feature type="transmembrane region" description="Helical" evidence="2">
    <location>
        <begin position="300"/>
        <end position="322"/>
    </location>
</feature>
<dbReference type="EMBL" id="DWUU01000061">
    <property type="protein sequence ID" value="HJD43398.1"/>
    <property type="molecule type" value="Genomic_DNA"/>
</dbReference>
<dbReference type="AlphaFoldDB" id="A0A9D2U919"/>
<feature type="chain" id="PRO_5038679566" evidence="3">
    <location>
        <begin position="25"/>
        <end position="326"/>
    </location>
</feature>
<proteinExistence type="predicted"/>
<evidence type="ECO:0000256" key="2">
    <source>
        <dbReference type="SAM" id="Phobius"/>
    </source>
</evidence>
<organism evidence="4 5">
    <name type="scientific">Candidatus Mediterraneibacter quadrami</name>
    <dbReference type="NCBI Taxonomy" id="2838684"/>
    <lineage>
        <taxon>Bacteria</taxon>
        <taxon>Bacillati</taxon>
        <taxon>Bacillota</taxon>
        <taxon>Clostridia</taxon>
        <taxon>Lachnospirales</taxon>
        <taxon>Lachnospiraceae</taxon>
        <taxon>Mediterraneibacter</taxon>
    </lineage>
</organism>
<accession>A0A9D2U919</accession>
<dbReference type="Proteomes" id="UP000823909">
    <property type="component" value="Unassembled WGS sequence"/>
</dbReference>
<dbReference type="NCBIfam" id="TIGR01167">
    <property type="entry name" value="LPXTG_anchor"/>
    <property type="match status" value="1"/>
</dbReference>
<reference evidence="4" key="1">
    <citation type="journal article" date="2021" name="PeerJ">
        <title>Extensive microbial diversity within the chicken gut microbiome revealed by metagenomics and culture.</title>
        <authorList>
            <person name="Gilroy R."/>
            <person name="Ravi A."/>
            <person name="Getino M."/>
            <person name="Pursley I."/>
            <person name="Horton D.L."/>
            <person name="Alikhan N.F."/>
            <person name="Baker D."/>
            <person name="Gharbi K."/>
            <person name="Hall N."/>
            <person name="Watson M."/>
            <person name="Adriaenssens E.M."/>
            <person name="Foster-Nyarko E."/>
            <person name="Jarju S."/>
            <person name="Secka A."/>
            <person name="Antonio M."/>
            <person name="Oren A."/>
            <person name="Chaudhuri R.R."/>
            <person name="La Ragione R."/>
            <person name="Hildebrand F."/>
            <person name="Pallen M.J."/>
        </authorList>
    </citation>
    <scope>NUCLEOTIDE SEQUENCE</scope>
    <source>
        <strain evidence="4">ChiBcec15-3976</strain>
    </source>
</reference>
<feature type="region of interest" description="Disordered" evidence="1">
    <location>
        <begin position="28"/>
        <end position="143"/>
    </location>
</feature>
<gene>
    <name evidence="4" type="ORF">H9910_10465</name>
</gene>
<sequence length="326" mass="34891">MKKIWGIALAAVVISMAVPNPVLAEEAAGNEITVETENCEAENPETEGPETDSPEAEDPETGEKPDTDMPEEDGAEPDGSDDNMQDPGGSDVNEPDIEEPDIEEPGDSEPGTEEPEGGESDGEEPDGSEQGGGQPGAEFPPVAIPPMAVTISMDPSDAAYAELSQLLTRISDRFQVYTVAVVDPMTQQPVTADEPVDVSLAIPEDYDRERTFLKEIKQTADVQGVSWNDVAYRSENGKALFETDHSGLFVVIEIPDTPDKLEMTSKVDRLELTKAYPSGTFPVSLKYSTVVPLTGDDNSVFIWGGVTVLAAAAVIAGIIIIIKRRK</sequence>
<feature type="signal peptide" evidence="3">
    <location>
        <begin position="1"/>
        <end position="24"/>
    </location>
</feature>
<evidence type="ECO:0000313" key="5">
    <source>
        <dbReference type="Proteomes" id="UP000823909"/>
    </source>
</evidence>
<evidence type="ECO:0000256" key="1">
    <source>
        <dbReference type="SAM" id="MobiDB-lite"/>
    </source>
</evidence>
<name>A0A9D2U919_9FIRM</name>
<evidence type="ECO:0000313" key="4">
    <source>
        <dbReference type="EMBL" id="HJD43398.1"/>
    </source>
</evidence>
<keyword evidence="3" id="KW-0732">Signal</keyword>
<feature type="compositionally biased region" description="Acidic residues" evidence="1">
    <location>
        <begin position="93"/>
        <end position="127"/>
    </location>
</feature>